<dbReference type="Gene3D" id="3.40.50.300">
    <property type="entry name" value="P-loop containing nucleotide triphosphate hydrolases"/>
    <property type="match status" value="1"/>
</dbReference>
<feature type="domain" description="Disease resistance protein Roq1-like winged-helix" evidence="6">
    <location>
        <begin position="232"/>
        <end position="300"/>
    </location>
</feature>
<dbReference type="SUPFAM" id="SSF46785">
    <property type="entry name" value="Winged helix' DNA-binding domain"/>
    <property type="match status" value="1"/>
</dbReference>
<feature type="domain" description="NB-ARC" evidence="5">
    <location>
        <begin position="7"/>
        <end position="162"/>
    </location>
</feature>
<dbReference type="Proteomes" id="UP000000226">
    <property type="component" value="Chromosome 8"/>
</dbReference>
<dbReference type="OMA" id="KSKLFWK"/>
<keyword evidence="9" id="KW-1185">Reference proteome</keyword>
<sequence>MKADDKTVRMLGIYGLGGIGKTELAKALYDKIVQHFDAASFLSDVREKSNRINGMEDLQKTLLSEMLEGLETELGSTSKGMREIKEKLQKKKVLLVLDDVGDKDQLEKLAGGCNWFGSGSRIIVTTREKDVLIAHQVGNIYEKKELDDQHSLELFCWNAFRQSYPKTGFEDVSVRAVDYTKGLPLALKVIGSDLATFHESLEDWEMAMEEYEKTPNKKIQDVLQISYDRLDNNAKQIFLDIACFFKGERTEYVKKILEEFRSTSNMKVLLNKSLITIEYDCLKMHDLIQDMGREIVKQESTNPGERSRIWYYEDVTEILTEDYGSDKIQGIMLNPPQREEVNWSGTEFEKMKRLRILIVRNTSFSSELEHLPNHLRLLDWEEYPSKSFPPKFHPKKIVVFNLPRSRLTLEEPFKKFPCLTIMDFSYNQSIKEIPDVSELQNLRELRLDHCRELTAVHGSVGFLKSLAHLSVSDCTKLKNFMSEMFLPSLEFFDLNLCESLGHFPEIRQEMTKPLKIYMINTAIQELPESIGKLTGLVCIDISNNRELKYLPSSLFMLPNVVSLKIEACSKLRESFRSLVQNPSKANVRPKLRSLNVENGNLSDEDLLAIFCYFPKLKELIASENNFIFIPSSSRNVKLKKIPEFTNLRILDVHHCFNLEEISELSSTVQKVKKEGVRGIEVVMPFTTEIPEWFNYVGVQRYPRFWVRKKFPNIALAMIFHFQDESERDKFARRRVVDLRLLINGQYVPCKRSRKFRIEAEHILIFDLRVLFSDKEWLGLDRLLMKKEWNLVQIAYTATSSFVISGWGAFVYEDETKMDDLLFTSPDLVYSDEMPLTIVRTKDPMEEYKMTIESLGLDESFRKTLKEWLDKKERRGVEGTLEDHTMQIVLGELKRISQDAEDALKSKGSALEDPRSKLRQILDALKNDDGKPKVIIIGELALVRLKDPVHNVEEASTSGHTGSEEEGYDHQMEEIVREIFDEGMTDGLLEAQNRFPSLDIMETIRAALEKGYRNRWRPEDEAQTSIETRTYMNGIYSGLLEAKLRFPDLDMWPTINTVAKRKGIRQTFGSPNEAKLRLPHLDWTTGTPPHDPLMQIFMMMKQQSTLEPEVKSKLFWKLKEEHQALRDKFAQLENENENAAQNTASSGKNQYDKFVGKSQEKLDRVAKYEKVSVVLKGRCEELGKLYDGGVEGFQESEEFEDVMSAIYLNGVRGGVLEARAILLTLHTDIETDEGVTEDPVIESEEEEAITLELWYEGMTDGVLEAQNRFPSLDIDDTITIALAKGSGIEWTPEGMEIIPSAENRTYLSGVYGGLFEAKLRFPDLDVWETLNTVANRRGINTAFVSPPEPKQRIPQLDWTTVTLPPSHDPLMQIFMMMNQQILGNRFAQLEKKNENAAENTASSSKNPYDELIQKFNIQYDEFVGKRQGNLNHVAEYEKVSGVLKGRGEKLERLFNGLVEKLQKSEEFEDLMSVIYLNGLGDGILEALVILLGQKN</sequence>
<reference evidence="9" key="1">
    <citation type="journal article" date="2014" name="Nat. Genet.">
        <title>A reference genome for common bean and genome-wide analysis of dual domestications.</title>
        <authorList>
            <person name="Schmutz J."/>
            <person name="McClean P.E."/>
            <person name="Mamidi S."/>
            <person name="Wu G.A."/>
            <person name="Cannon S.B."/>
            <person name="Grimwood J."/>
            <person name="Jenkins J."/>
            <person name="Shu S."/>
            <person name="Song Q."/>
            <person name="Chavarro C."/>
            <person name="Torres-Torres M."/>
            <person name="Geffroy V."/>
            <person name="Moghaddam S.M."/>
            <person name="Gao D."/>
            <person name="Abernathy B."/>
            <person name="Barry K."/>
            <person name="Blair M."/>
            <person name="Brick M.A."/>
            <person name="Chovatia M."/>
            <person name="Gepts P."/>
            <person name="Goodstein D.M."/>
            <person name="Gonzales M."/>
            <person name="Hellsten U."/>
            <person name="Hyten D.L."/>
            <person name="Jia G."/>
            <person name="Kelly J.D."/>
            <person name="Kudrna D."/>
            <person name="Lee R."/>
            <person name="Richard M.M."/>
            <person name="Miklas P.N."/>
            <person name="Osorno J.M."/>
            <person name="Rodrigues J."/>
            <person name="Thareau V."/>
            <person name="Urrea C.A."/>
            <person name="Wang M."/>
            <person name="Yu Y."/>
            <person name="Zhang M."/>
            <person name="Wing R.A."/>
            <person name="Cregan P.B."/>
            <person name="Rokhsar D.S."/>
            <person name="Jackson S.A."/>
        </authorList>
    </citation>
    <scope>NUCLEOTIDE SEQUENCE [LARGE SCALE GENOMIC DNA]</scope>
    <source>
        <strain evidence="9">cv. G19833</strain>
    </source>
</reference>
<name>V7B686_PHAVU</name>
<dbReference type="PANTHER" id="PTHR11017:SF587">
    <property type="entry name" value="NB-ARC DOMAIN PROTEIN"/>
    <property type="match status" value="1"/>
</dbReference>
<gene>
    <name evidence="8" type="ORF">PHAVU_008G194700g</name>
</gene>
<keyword evidence="1" id="KW-0433">Leucine-rich repeat</keyword>
<dbReference type="eggNOG" id="ENOG502R4BG">
    <property type="taxonomic scope" value="Eukaryota"/>
</dbReference>
<dbReference type="Pfam" id="PF23282">
    <property type="entry name" value="WHD_ROQ1"/>
    <property type="match status" value="1"/>
</dbReference>
<evidence type="ECO:0000256" key="3">
    <source>
        <dbReference type="ARBA" id="ARBA00022821"/>
    </source>
</evidence>
<dbReference type="PANTHER" id="PTHR11017">
    <property type="entry name" value="LEUCINE-RICH REPEAT-CONTAINING PROTEIN"/>
    <property type="match status" value="1"/>
</dbReference>
<dbReference type="InterPro" id="IPR036390">
    <property type="entry name" value="WH_DNA-bd_sf"/>
</dbReference>
<dbReference type="SUPFAM" id="SSF52540">
    <property type="entry name" value="P-loop containing nucleoside triphosphate hydrolases"/>
    <property type="match status" value="1"/>
</dbReference>
<proteinExistence type="predicted"/>
<feature type="domain" description="Disease resistance protein RPS4B/Roq1-like leucine-rich repeats" evidence="7">
    <location>
        <begin position="485"/>
        <end position="672"/>
    </location>
</feature>
<evidence type="ECO:0000313" key="9">
    <source>
        <dbReference type="Proteomes" id="UP000000226"/>
    </source>
</evidence>
<keyword evidence="3" id="KW-0611">Plant defense</keyword>
<dbReference type="InterPro" id="IPR042197">
    <property type="entry name" value="Apaf_helical"/>
</dbReference>
<dbReference type="OrthoDB" id="674604at2759"/>
<dbReference type="GO" id="GO:0043531">
    <property type="term" value="F:ADP binding"/>
    <property type="evidence" value="ECO:0007669"/>
    <property type="project" value="InterPro"/>
</dbReference>
<dbReference type="EMBL" id="CM002295">
    <property type="protein sequence ID" value="ESW13422.1"/>
    <property type="molecule type" value="Genomic_DNA"/>
</dbReference>
<evidence type="ECO:0000259" key="7">
    <source>
        <dbReference type="Pfam" id="PF23286"/>
    </source>
</evidence>
<evidence type="ECO:0000259" key="5">
    <source>
        <dbReference type="Pfam" id="PF00931"/>
    </source>
</evidence>
<accession>V7B686</accession>
<dbReference type="InterPro" id="IPR032675">
    <property type="entry name" value="LRR_dom_sf"/>
</dbReference>
<evidence type="ECO:0000256" key="4">
    <source>
        <dbReference type="SAM" id="Coils"/>
    </source>
</evidence>
<dbReference type="Pfam" id="PF23286">
    <property type="entry name" value="LRR_13"/>
    <property type="match status" value="1"/>
</dbReference>
<dbReference type="InterPro" id="IPR058192">
    <property type="entry name" value="WHD_ROQ1-like"/>
</dbReference>
<dbReference type="Gene3D" id="1.10.8.430">
    <property type="entry name" value="Helical domain of apoptotic protease-activating factors"/>
    <property type="match status" value="1"/>
</dbReference>
<dbReference type="InterPro" id="IPR058546">
    <property type="entry name" value="RPS4B/Roq1-like_LRR"/>
</dbReference>
<keyword evidence="4" id="KW-0175">Coiled coil</keyword>
<protein>
    <submittedName>
        <fullName evidence="8">Uncharacterized protein</fullName>
    </submittedName>
</protein>
<dbReference type="GO" id="GO:0006952">
    <property type="term" value="P:defense response"/>
    <property type="evidence" value="ECO:0007669"/>
    <property type="project" value="InterPro"/>
</dbReference>
<organism evidence="8 9">
    <name type="scientific">Phaseolus vulgaris</name>
    <name type="common">Kidney bean</name>
    <name type="synonym">French bean</name>
    <dbReference type="NCBI Taxonomy" id="3885"/>
    <lineage>
        <taxon>Eukaryota</taxon>
        <taxon>Viridiplantae</taxon>
        <taxon>Streptophyta</taxon>
        <taxon>Embryophyta</taxon>
        <taxon>Tracheophyta</taxon>
        <taxon>Spermatophyta</taxon>
        <taxon>Magnoliopsida</taxon>
        <taxon>eudicotyledons</taxon>
        <taxon>Gunneridae</taxon>
        <taxon>Pentapetalae</taxon>
        <taxon>rosids</taxon>
        <taxon>fabids</taxon>
        <taxon>Fabales</taxon>
        <taxon>Fabaceae</taxon>
        <taxon>Papilionoideae</taxon>
        <taxon>50 kb inversion clade</taxon>
        <taxon>NPAAA clade</taxon>
        <taxon>indigoferoid/millettioid clade</taxon>
        <taxon>Phaseoleae</taxon>
        <taxon>Phaseolus</taxon>
    </lineage>
</organism>
<dbReference type="InterPro" id="IPR027417">
    <property type="entry name" value="P-loop_NTPase"/>
</dbReference>
<dbReference type="PRINTS" id="PR00364">
    <property type="entry name" value="DISEASERSIST"/>
</dbReference>
<dbReference type="SUPFAM" id="SSF52058">
    <property type="entry name" value="L domain-like"/>
    <property type="match status" value="1"/>
</dbReference>
<dbReference type="InterPro" id="IPR044974">
    <property type="entry name" value="Disease_R_plants"/>
</dbReference>
<evidence type="ECO:0000256" key="2">
    <source>
        <dbReference type="ARBA" id="ARBA00022737"/>
    </source>
</evidence>
<dbReference type="Pfam" id="PF00931">
    <property type="entry name" value="NB-ARC"/>
    <property type="match status" value="1"/>
</dbReference>
<dbReference type="InterPro" id="IPR002182">
    <property type="entry name" value="NB-ARC"/>
</dbReference>
<dbReference type="Gene3D" id="3.80.10.10">
    <property type="entry name" value="Ribonuclease Inhibitor"/>
    <property type="match status" value="2"/>
</dbReference>
<dbReference type="STRING" id="3885.V7B686"/>
<feature type="coiled-coil region" evidence="4">
    <location>
        <begin position="1114"/>
        <end position="1141"/>
    </location>
</feature>
<dbReference type="Gramene" id="ESW13422">
    <property type="protein sequence ID" value="ESW13422"/>
    <property type="gene ID" value="PHAVU_008G194700g"/>
</dbReference>
<evidence type="ECO:0000256" key="1">
    <source>
        <dbReference type="ARBA" id="ARBA00022614"/>
    </source>
</evidence>
<evidence type="ECO:0000259" key="6">
    <source>
        <dbReference type="Pfam" id="PF23282"/>
    </source>
</evidence>
<keyword evidence="2" id="KW-0677">Repeat</keyword>
<evidence type="ECO:0000313" key="8">
    <source>
        <dbReference type="EMBL" id="ESW13422.1"/>
    </source>
</evidence>